<name>A0ACA9RBF3_9GLOM</name>
<evidence type="ECO:0000313" key="1">
    <source>
        <dbReference type="EMBL" id="CAG8784938.1"/>
    </source>
</evidence>
<gene>
    <name evidence="1" type="ORF">SPELUC_LOCUS16703</name>
</gene>
<protein>
    <submittedName>
        <fullName evidence="1">9124_t:CDS:1</fullName>
    </submittedName>
</protein>
<dbReference type="EMBL" id="CAJVPW010063632">
    <property type="protein sequence ID" value="CAG8784938.1"/>
    <property type="molecule type" value="Genomic_DNA"/>
</dbReference>
<dbReference type="Proteomes" id="UP000789366">
    <property type="component" value="Unassembled WGS sequence"/>
</dbReference>
<evidence type="ECO:0000313" key="2">
    <source>
        <dbReference type="Proteomes" id="UP000789366"/>
    </source>
</evidence>
<keyword evidence="2" id="KW-1185">Reference proteome</keyword>
<feature type="non-terminal residue" evidence="1">
    <location>
        <position position="1"/>
    </location>
</feature>
<feature type="non-terminal residue" evidence="1">
    <location>
        <position position="243"/>
    </location>
</feature>
<reference evidence="1" key="1">
    <citation type="submission" date="2021-06" db="EMBL/GenBank/DDBJ databases">
        <authorList>
            <person name="Kallberg Y."/>
            <person name="Tangrot J."/>
            <person name="Rosling A."/>
        </authorList>
    </citation>
    <scope>NUCLEOTIDE SEQUENCE</scope>
    <source>
        <strain evidence="1">28 12/20/2015</strain>
    </source>
</reference>
<proteinExistence type="predicted"/>
<sequence length="243" mass="28103">EENVHEAENNEEYSSSYDQNNLAHIQSKLQHWQRCVANILSIACNLPNSLNNSSLNMLRVYNDLSKSIPLAQLLQIKQCGTDLFSKQSIDVIFRIFDKLDRTKINLFSRRSFTFRCLNTIPLETPVRSHLYTKIFSQEPLPFTFYTIYLIFEAENKKQNGLLFFNLISNPKTVEGTKRLQVIENILANQKYSEMSALCCDVIQTHLSTEYQFDKLSSYFLKATDILISNSKKLQKITAIAILK</sequence>
<accession>A0ACA9RBF3</accession>
<comment type="caution">
    <text evidence="1">The sequence shown here is derived from an EMBL/GenBank/DDBJ whole genome shotgun (WGS) entry which is preliminary data.</text>
</comment>
<organism evidence="1 2">
    <name type="scientific">Cetraspora pellucida</name>
    <dbReference type="NCBI Taxonomy" id="1433469"/>
    <lineage>
        <taxon>Eukaryota</taxon>
        <taxon>Fungi</taxon>
        <taxon>Fungi incertae sedis</taxon>
        <taxon>Mucoromycota</taxon>
        <taxon>Glomeromycotina</taxon>
        <taxon>Glomeromycetes</taxon>
        <taxon>Diversisporales</taxon>
        <taxon>Gigasporaceae</taxon>
        <taxon>Cetraspora</taxon>
    </lineage>
</organism>